<name>A0A1I2BZT8_9BACT</name>
<dbReference type="Proteomes" id="UP000199400">
    <property type="component" value="Unassembled WGS sequence"/>
</dbReference>
<evidence type="ECO:0000313" key="1">
    <source>
        <dbReference type="EMBL" id="SFE61671.1"/>
    </source>
</evidence>
<organism evidence="1 2">
    <name type="scientific">Nannocystis exedens</name>
    <dbReference type="NCBI Taxonomy" id="54"/>
    <lineage>
        <taxon>Bacteria</taxon>
        <taxon>Pseudomonadati</taxon>
        <taxon>Myxococcota</taxon>
        <taxon>Polyangia</taxon>
        <taxon>Nannocystales</taxon>
        <taxon>Nannocystaceae</taxon>
        <taxon>Nannocystis</taxon>
    </lineage>
</organism>
<keyword evidence="2" id="KW-1185">Reference proteome</keyword>
<dbReference type="EMBL" id="FOMX01000016">
    <property type="protein sequence ID" value="SFE61671.1"/>
    <property type="molecule type" value="Genomic_DNA"/>
</dbReference>
<accession>A0A1I2BZT8</accession>
<protein>
    <submittedName>
        <fullName evidence="1">Uncharacterized protein</fullName>
    </submittedName>
</protein>
<reference evidence="2" key="1">
    <citation type="submission" date="2016-10" db="EMBL/GenBank/DDBJ databases">
        <authorList>
            <person name="Varghese N."/>
            <person name="Submissions S."/>
        </authorList>
    </citation>
    <scope>NUCLEOTIDE SEQUENCE [LARGE SCALE GENOMIC DNA]</scope>
    <source>
        <strain evidence="2">ATCC 25963</strain>
    </source>
</reference>
<sequence length="85" mass="9464">MPPAMLQNALVRVPTEDLKRLLALLHRGELQCPLTPVEVTRCGFQIHMDALLGHLRGLEAPGVRAVLTAVLHERQAAQERMPRLV</sequence>
<evidence type="ECO:0000313" key="2">
    <source>
        <dbReference type="Proteomes" id="UP000199400"/>
    </source>
</evidence>
<gene>
    <name evidence="1" type="ORF">SAMN02745121_04881</name>
</gene>
<proteinExistence type="predicted"/>
<dbReference type="AlphaFoldDB" id="A0A1I2BZT8"/>